<dbReference type="Gene3D" id="3.40.50.150">
    <property type="entry name" value="Vaccinia Virus protein VP39"/>
    <property type="match status" value="1"/>
</dbReference>
<comment type="caution">
    <text evidence="3">The sequence shown here is derived from an EMBL/GenBank/DDBJ whole genome shotgun (WGS) entry which is preliminary data.</text>
</comment>
<dbReference type="PANTHER" id="PTHR43317">
    <property type="entry name" value="THERMOSPERMINE SYNTHASE ACAULIS5"/>
    <property type="match status" value="1"/>
</dbReference>
<feature type="transmembrane region" description="Helical" evidence="2">
    <location>
        <begin position="403"/>
        <end position="419"/>
    </location>
</feature>
<keyword evidence="2" id="KW-1133">Transmembrane helix</keyword>
<dbReference type="SUPFAM" id="SSF53335">
    <property type="entry name" value="S-adenosyl-L-methionine-dependent methyltransferases"/>
    <property type="match status" value="1"/>
</dbReference>
<reference evidence="3 4" key="1">
    <citation type="submission" date="2020-03" db="EMBL/GenBank/DDBJ databases">
        <title>Genomic Encyclopedia of Type Strains, Phase IV (KMG-IV): sequencing the most valuable type-strain genomes for metagenomic binning, comparative biology and taxonomic classification.</title>
        <authorList>
            <person name="Goeker M."/>
        </authorList>
    </citation>
    <scope>NUCLEOTIDE SEQUENCE [LARGE SCALE GENOMIC DNA]</scope>
    <source>
        <strain evidence="3 4">DSM 4733</strain>
    </source>
</reference>
<feature type="transmembrane region" description="Helical" evidence="2">
    <location>
        <begin position="254"/>
        <end position="274"/>
    </location>
</feature>
<feature type="transmembrane region" description="Helical" evidence="2">
    <location>
        <begin position="116"/>
        <end position="132"/>
    </location>
</feature>
<organism evidence="3 4">
    <name type="scientific">Sphingomonas leidyi</name>
    <dbReference type="NCBI Taxonomy" id="68569"/>
    <lineage>
        <taxon>Bacteria</taxon>
        <taxon>Pseudomonadati</taxon>
        <taxon>Pseudomonadota</taxon>
        <taxon>Alphaproteobacteria</taxon>
        <taxon>Sphingomonadales</taxon>
        <taxon>Sphingomonadaceae</taxon>
        <taxon>Sphingomonas</taxon>
    </lineage>
</organism>
<keyword evidence="2" id="KW-0812">Transmembrane</keyword>
<feature type="transmembrane region" description="Helical" evidence="2">
    <location>
        <begin position="450"/>
        <end position="468"/>
    </location>
</feature>
<feature type="transmembrane region" description="Helical" evidence="2">
    <location>
        <begin position="342"/>
        <end position="365"/>
    </location>
</feature>
<evidence type="ECO:0000313" key="4">
    <source>
        <dbReference type="Proteomes" id="UP000564677"/>
    </source>
</evidence>
<feature type="transmembrane region" description="Helical" evidence="2">
    <location>
        <begin position="52"/>
        <end position="72"/>
    </location>
</feature>
<feature type="transmembrane region" description="Helical" evidence="2">
    <location>
        <begin position="283"/>
        <end position="301"/>
    </location>
</feature>
<protein>
    <recommendedName>
        <fullName evidence="5">Spermidine synthase</fullName>
    </recommendedName>
</protein>
<evidence type="ECO:0000313" key="3">
    <source>
        <dbReference type="EMBL" id="NIJ64609.1"/>
    </source>
</evidence>
<sequence>MENAIDDVTPQAGTRTTRWLFVAAILAGSFLLFLVQPMVARMALPQLGGAPAVWNSAMLVYQALLLGGYSYAHWLGRVPPRAQATIHLAVLLVAALWLPIGVIAMELPGEAEPALWVPWLLVASIGPLFFAISAQAPLLQRWYSIASHGRDPYALYAASNIGSFGGLIAYPLIVEPNLALKGQSWLWTGGYVLVLLLVAGCAARLPRRAEDEPHVAHHTPAPPWRRVFHWIALALVPSGLMLATTTFLTTDIVAVPMLWVLPLGLYLLSFSVAFRDNAVLPEILTKFAPVIILMFGATLIAGHQQLAYLNAVIGLLLLFTVSVTLHARMYALRPAPDRLTGFYLAMSVGGVLGGVFAGLIAPILFDWTYEYPLLVLAAGALCPQMFLLSAIGDFWRHGTRGKTITLVALVVLLVWLGAVNPGNLLGIMHEQIAFVLVALLGLFAVGRRPAYLAALAGGLILFGGYRSIQLSLTDARTRSYFGVYTVTDYDNERQLAHGTTLHGIQLKGALSTRPTTYYVPGSGVGQAMQALPDLYGAAARVGVVGLGTGTLACYAKPGQSWRFFEIDPAIVHLARDSGKFTFLRQCAPQTRISIGDARVRLTETQSASLDLLALDAFSSDTVPMHLLTRQAFATYGRVLAPNGLLLVHISNRFMALAPVVSAAAHDGGWKAVRLSYEPEPHFVATPQPGGGTKVEQIEPEAESASEWIALSHDQAMLDRLVARGGGWRRLQSWPGFEPWTDDYASVMPVLRVLHPELAGN</sequence>
<feature type="transmembrane region" description="Helical" evidence="2">
    <location>
        <begin position="185"/>
        <end position="206"/>
    </location>
</feature>
<feature type="transmembrane region" description="Helical" evidence="2">
    <location>
        <begin position="371"/>
        <end position="391"/>
    </location>
</feature>
<dbReference type="PANTHER" id="PTHR43317:SF1">
    <property type="entry name" value="THERMOSPERMINE SYNTHASE ACAULIS5"/>
    <property type="match status" value="1"/>
</dbReference>
<keyword evidence="4" id="KW-1185">Reference proteome</keyword>
<evidence type="ECO:0000256" key="2">
    <source>
        <dbReference type="SAM" id="Phobius"/>
    </source>
</evidence>
<dbReference type="NCBIfam" id="NF037959">
    <property type="entry name" value="MFS_SpdSyn"/>
    <property type="match status" value="1"/>
</dbReference>
<accession>A0A7X5UYL8</accession>
<evidence type="ECO:0008006" key="5">
    <source>
        <dbReference type="Google" id="ProtNLM"/>
    </source>
</evidence>
<evidence type="ECO:0000256" key="1">
    <source>
        <dbReference type="ARBA" id="ARBA00023115"/>
    </source>
</evidence>
<keyword evidence="2" id="KW-0472">Membrane</keyword>
<keyword evidence="1" id="KW-0620">Polyamine biosynthesis</keyword>
<feature type="transmembrane region" description="Helical" evidence="2">
    <location>
        <begin position="227"/>
        <end position="248"/>
    </location>
</feature>
<gene>
    <name evidence="3" type="ORF">FHR20_001540</name>
</gene>
<feature type="transmembrane region" description="Helical" evidence="2">
    <location>
        <begin position="153"/>
        <end position="173"/>
    </location>
</feature>
<dbReference type="GO" id="GO:0006596">
    <property type="term" value="P:polyamine biosynthetic process"/>
    <property type="evidence" value="ECO:0007669"/>
    <property type="project" value="UniProtKB-KW"/>
</dbReference>
<feature type="transmembrane region" description="Helical" evidence="2">
    <location>
        <begin position="307"/>
        <end position="330"/>
    </location>
</feature>
<proteinExistence type="predicted"/>
<name>A0A7X5UYL8_9SPHN</name>
<dbReference type="RefSeq" id="WP_167298934.1">
    <property type="nucleotide sequence ID" value="NZ_CP170557.1"/>
</dbReference>
<feature type="transmembrane region" description="Helical" evidence="2">
    <location>
        <begin position="19"/>
        <end position="40"/>
    </location>
</feature>
<dbReference type="AlphaFoldDB" id="A0A7X5UYL8"/>
<feature type="transmembrane region" description="Helical" evidence="2">
    <location>
        <begin position="425"/>
        <end position="443"/>
    </location>
</feature>
<dbReference type="InterPro" id="IPR029063">
    <property type="entry name" value="SAM-dependent_MTases_sf"/>
</dbReference>
<dbReference type="EMBL" id="JAASQV010000001">
    <property type="protein sequence ID" value="NIJ64609.1"/>
    <property type="molecule type" value="Genomic_DNA"/>
</dbReference>
<feature type="transmembrane region" description="Helical" evidence="2">
    <location>
        <begin position="84"/>
        <end position="104"/>
    </location>
</feature>
<dbReference type="Proteomes" id="UP000564677">
    <property type="component" value="Unassembled WGS sequence"/>
</dbReference>